<name>A0A8J7USR2_9BACT</name>
<feature type="chain" id="PRO_5035232801" description="N-acetylmuramoyl-L-alanine amidase" evidence="4">
    <location>
        <begin position="23"/>
        <end position="621"/>
    </location>
</feature>
<dbReference type="Proteomes" id="UP000673975">
    <property type="component" value="Unassembled WGS sequence"/>
</dbReference>
<dbReference type="Pfam" id="PF01520">
    <property type="entry name" value="Amidase_3"/>
    <property type="match status" value="1"/>
</dbReference>
<keyword evidence="4" id="KW-0732">Signal</keyword>
<gene>
    <name evidence="6" type="ORF">NATSA_03875</name>
</gene>
<evidence type="ECO:0000313" key="7">
    <source>
        <dbReference type="Proteomes" id="UP000673975"/>
    </source>
</evidence>
<dbReference type="InterPro" id="IPR002508">
    <property type="entry name" value="MurNAc-LAA_cat"/>
</dbReference>
<dbReference type="SMART" id="SM00646">
    <property type="entry name" value="Ami_3"/>
    <property type="match status" value="1"/>
</dbReference>
<keyword evidence="7" id="KW-1185">Reference proteome</keyword>
<dbReference type="EC" id="3.5.1.28" evidence="2"/>
<comment type="catalytic activity">
    <reaction evidence="1">
        <text>Hydrolyzes the link between N-acetylmuramoyl residues and L-amino acid residues in certain cell-wall glycopeptides.</text>
        <dbReference type="EC" id="3.5.1.28"/>
    </reaction>
</comment>
<dbReference type="CDD" id="cd02696">
    <property type="entry name" value="MurNAc-LAA"/>
    <property type="match status" value="1"/>
</dbReference>
<dbReference type="InterPro" id="IPR050695">
    <property type="entry name" value="N-acetylmuramoyl_amidase_3"/>
</dbReference>
<evidence type="ECO:0000256" key="2">
    <source>
        <dbReference type="ARBA" id="ARBA00011901"/>
    </source>
</evidence>
<evidence type="ECO:0000313" key="6">
    <source>
        <dbReference type="EMBL" id="MBP3191796.1"/>
    </source>
</evidence>
<dbReference type="AlphaFoldDB" id="A0A8J7USR2"/>
<dbReference type="GO" id="GO:0009253">
    <property type="term" value="P:peptidoglycan catabolic process"/>
    <property type="evidence" value="ECO:0007669"/>
    <property type="project" value="InterPro"/>
</dbReference>
<organism evidence="6 7">
    <name type="scientific">Natronogracilivirga saccharolytica</name>
    <dbReference type="NCBI Taxonomy" id="2812953"/>
    <lineage>
        <taxon>Bacteria</taxon>
        <taxon>Pseudomonadati</taxon>
        <taxon>Balneolota</taxon>
        <taxon>Balneolia</taxon>
        <taxon>Balneolales</taxon>
        <taxon>Cyclonatronaceae</taxon>
        <taxon>Natronogracilivirga</taxon>
    </lineage>
</organism>
<comment type="caution">
    <text evidence="6">The sequence shown here is derived from an EMBL/GenBank/DDBJ whole genome shotgun (WGS) entry which is preliminary data.</text>
</comment>
<proteinExistence type="predicted"/>
<dbReference type="PANTHER" id="PTHR30404:SF0">
    <property type="entry name" value="N-ACETYLMURAMOYL-L-ALANINE AMIDASE AMIC"/>
    <property type="match status" value="1"/>
</dbReference>
<evidence type="ECO:0000259" key="5">
    <source>
        <dbReference type="SMART" id="SM00646"/>
    </source>
</evidence>
<dbReference type="RefSeq" id="WP_210510566.1">
    <property type="nucleotide sequence ID" value="NZ_JAFIDN010000002.1"/>
</dbReference>
<dbReference type="EMBL" id="JAFIDN010000002">
    <property type="protein sequence ID" value="MBP3191796.1"/>
    <property type="molecule type" value="Genomic_DNA"/>
</dbReference>
<dbReference type="SUPFAM" id="SSF53187">
    <property type="entry name" value="Zn-dependent exopeptidases"/>
    <property type="match status" value="1"/>
</dbReference>
<evidence type="ECO:0000256" key="4">
    <source>
        <dbReference type="SAM" id="SignalP"/>
    </source>
</evidence>
<dbReference type="GO" id="GO:0008745">
    <property type="term" value="F:N-acetylmuramoyl-L-alanine amidase activity"/>
    <property type="evidence" value="ECO:0007669"/>
    <property type="project" value="UniProtKB-EC"/>
</dbReference>
<dbReference type="GO" id="GO:0030288">
    <property type="term" value="C:outer membrane-bounded periplasmic space"/>
    <property type="evidence" value="ECO:0007669"/>
    <property type="project" value="TreeGrafter"/>
</dbReference>
<protein>
    <recommendedName>
        <fullName evidence="2">N-acetylmuramoyl-L-alanine amidase</fullName>
        <ecNumber evidence="2">3.5.1.28</ecNumber>
    </recommendedName>
</protein>
<dbReference type="Gene3D" id="3.40.630.40">
    <property type="entry name" value="Zn-dependent exopeptidases"/>
    <property type="match status" value="1"/>
</dbReference>
<sequence length="621" mass="69237">MHFLPHFLALLLFAFFSFGNSAYYGSETESYRHGKHDGPEFNIIVPGDDTTRVAQSRQRIAANTSPGNRAYIDGKEVKVHKSGAFVGLADVPVGESKTKIKVIDEEGVTRTKKRHFIRPEPPETTPASPLRIDDAMMLPSQTLVLGKDETIEMQFKGSEGQRAYFSIDGIEEDVEMKEQHPSRTGGLRGVYRGSYTTRPDDIVRDQKVTFTLENDQGEKVTATSPVTVSITPDDFPRVAEVTARRAFLNSGSGTDRLGGARLGFLEKGVRLEIVAIEGSLYRVRLSDQMEAYIPMRFTEILPENTPLPRSLTGSATVSGNDRADMITFSLGQRLPYVANMRTDPNIIEVDIFGADSNTNWITHHKSAMGIESVEWEQIGSNHFRLRIHLKHDSHWGYHIGYGVGSSLRIQVRRPPEIATREQPLDGVHIALDAGHGGSNRGALGATGIEEKEVVMDITQKLKKLLEKEGAEIFMTRERDVNIPMIQRSEMLIASDADVLVSIHANSIGGATNPDAVKGTSSYYRYHAFQPLASKVHNRMLELPLRDFGLIGSFNFTLNALTEMPNVLVETAFISNPEDEMMLMDPDYQQKMAEKITEGLRDYYRKYAAENSGTDTTRHAMR</sequence>
<accession>A0A8J7USR2</accession>
<evidence type="ECO:0000256" key="3">
    <source>
        <dbReference type="ARBA" id="ARBA00022801"/>
    </source>
</evidence>
<reference evidence="6" key="1">
    <citation type="submission" date="2021-02" db="EMBL/GenBank/DDBJ databases">
        <title>Natronogracilivirga saccharolytica gen. nov. sp. nov. a new anaerobic, haloalkiliphilic carbohydrate-fermenting bacterium from soda lake and proposing of Cyclonatronumiaceae fam. nov. in the phylum Balneolaeota.</title>
        <authorList>
            <person name="Zhilina T.N."/>
            <person name="Sorokin D.Y."/>
            <person name="Zavarzina D.G."/>
            <person name="Toshchakov S.V."/>
            <person name="Kublanov I.V."/>
        </authorList>
    </citation>
    <scope>NUCLEOTIDE SEQUENCE</scope>
    <source>
        <strain evidence="6">Z-1702</strain>
    </source>
</reference>
<feature type="signal peptide" evidence="4">
    <location>
        <begin position="1"/>
        <end position="22"/>
    </location>
</feature>
<feature type="domain" description="MurNAc-LAA" evidence="5">
    <location>
        <begin position="488"/>
        <end position="600"/>
    </location>
</feature>
<dbReference type="PANTHER" id="PTHR30404">
    <property type="entry name" value="N-ACETYLMURAMOYL-L-ALANINE AMIDASE"/>
    <property type="match status" value="1"/>
</dbReference>
<evidence type="ECO:0000256" key="1">
    <source>
        <dbReference type="ARBA" id="ARBA00001561"/>
    </source>
</evidence>
<keyword evidence="3" id="KW-0378">Hydrolase</keyword>